<dbReference type="Gene3D" id="3.40.50.1110">
    <property type="entry name" value="SGNH hydrolase"/>
    <property type="match status" value="1"/>
</dbReference>
<evidence type="ECO:0000313" key="3">
    <source>
        <dbReference type="EMBL" id="KAJ7337198.1"/>
    </source>
</evidence>
<dbReference type="EMBL" id="MU827781">
    <property type="protein sequence ID" value="KAJ7337198.1"/>
    <property type="molecule type" value="Genomic_DNA"/>
</dbReference>
<sequence>MIPSNITAAERICRPGASHWSRSSHTESTEKKCLILGDSISIGYQDYVTEMLEGDCIVHHAPWSGDGGSLDTRYILQCLPLLLSSSVYEPVHYDAIIFNAGLHDVDCCNYSSEYVPLKDYAKNLKKIKNTLLKTGATVAFATSTPIPYNRTRNKRVLQYNKAAKSYQRKCDGIVKKCDIFMDDQPNVHFKEWGYLFLAREVTHEFNRLLKHEKTRKQRDSKQENAPPGSLYCIKNAHGQKQDIHGLTGCPGNTTCCLNEYSNSFIGCCMLKDAMDCGDSWHCCPKGTVCDPSCTGKGCVCRKAPWESHASRTTFSLLMKSLNVFWNKIASEFP</sequence>
<reference evidence="3" key="1">
    <citation type="submission" date="2023-01" db="EMBL/GenBank/DDBJ databases">
        <title>Genome assembly of the deep-sea coral Lophelia pertusa.</title>
        <authorList>
            <person name="Herrera S."/>
            <person name="Cordes E."/>
        </authorList>
    </citation>
    <scope>NUCLEOTIDE SEQUENCE</scope>
    <source>
        <strain evidence="3">USNM1676648</strain>
        <tissue evidence="3">Polyp</tissue>
    </source>
</reference>
<proteinExistence type="predicted"/>
<organism evidence="3 4">
    <name type="scientific">Desmophyllum pertusum</name>
    <dbReference type="NCBI Taxonomy" id="174260"/>
    <lineage>
        <taxon>Eukaryota</taxon>
        <taxon>Metazoa</taxon>
        <taxon>Cnidaria</taxon>
        <taxon>Anthozoa</taxon>
        <taxon>Hexacorallia</taxon>
        <taxon>Scleractinia</taxon>
        <taxon>Caryophylliina</taxon>
        <taxon>Caryophylliidae</taxon>
        <taxon>Desmophyllum</taxon>
    </lineage>
</organism>
<dbReference type="PROSITE" id="PS00799">
    <property type="entry name" value="GRANULINS"/>
    <property type="match status" value="1"/>
</dbReference>
<dbReference type="SMART" id="SM00277">
    <property type="entry name" value="GRAN"/>
    <property type="match status" value="1"/>
</dbReference>
<feature type="domain" description="Granulins" evidence="2">
    <location>
        <begin position="276"/>
        <end position="289"/>
    </location>
</feature>
<evidence type="ECO:0000259" key="2">
    <source>
        <dbReference type="PROSITE" id="PS00799"/>
    </source>
</evidence>
<dbReference type="Gene3D" id="2.10.25.160">
    <property type="entry name" value="Granulin"/>
    <property type="match status" value="1"/>
</dbReference>
<dbReference type="SUPFAM" id="SSF52266">
    <property type="entry name" value="SGNH hydrolase"/>
    <property type="match status" value="1"/>
</dbReference>
<evidence type="ECO:0000256" key="1">
    <source>
        <dbReference type="ARBA" id="ARBA00023157"/>
    </source>
</evidence>
<dbReference type="Pfam" id="PF00396">
    <property type="entry name" value="Granulin"/>
    <property type="match status" value="1"/>
</dbReference>
<gene>
    <name evidence="3" type="ORF">OS493_010055</name>
</gene>
<keyword evidence="4" id="KW-1185">Reference proteome</keyword>
<dbReference type="InterPro" id="IPR000118">
    <property type="entry name" value="Granulin"/>
</dbReference>
<protein>
    <recommendedName>
        <fullName evidence="2">Granulins domain-containing protein</fullName>
    </recommendedName>
</protein>
<dbReference type="OrthoDB" id="5981674at2759"/>
<dbReference type="InterPro" id="IPR037277">
    <property type="entry name" value="Granulin_sf"/>
</dbReference>
<evidence type="ECO:0000313" key="4">
    <source>
        <dbReference type="Proteomes" id="UP001163046"/>
    </source>
</evidence>
<comment type="caution">
    <text evidence="3">The sequence shown here is derived from an EMBL/GenBank/DDBJ whole genome shotgun (WGS) entry which is preliminary data.</text>
</comment>
<keyword evidence="1" id="KW-1015">Disulfide bond</keyword>
<dbReference type="AlphaFoldDB" id="A0A9W9YEI6"/>
<accession>A0A9W9YEI6</accession>
<name>A0A9W9YEI6_9CNID</name>
<dbReference type="CDD" id="cd00229">
    <property type="entry name" value="SGNH_hydrolase"/>
    <property type="match status" value="1"/>
</dbReference>
<dbReference type="Proteomes" id="UP001163046">
    <property type="component" value="Unassembled WGS sequence"/>
</dbReference>
<dbReference type="InterPro" id="IPR036514">
    <property type="entry name" value="SGNH_hydro_sf"/>
</dbReference>